<evidence type="ECO:0000313" key="3">
    <source>
        <dbReference type="EMBL" id="TDL85150.1"/>
    </source>
</evidence>
<dbReference type="Proteomes" id="UP000294562">
    <property type="component" value="Unassembled WGS sequence"/>
</dbReference>
<keyword evidence="1" id="KW-0472">Membrane</keyword>
<reference evidence="3 4" key="1">
    <citation type="submission" date="2019-03" db="EMBL/GenBank/DDBJ databases">
        <title>Rhodobacteraceae bacterium SM1902, a new member of the family Rhodobacteraceae isolated from Yantai.</title>
        <authorList>
            <person name="Sun Y."/>
        </authorList>
    </citation>
    <scope>NUCLEOTIDE SEQUENCE [LARGE SCALE GENOMIC DNA]</scope>
    <source>
        <strain evidence="3 4">SM1902</strain>
    </source>
</reference>
<proteinExistence type="predicted"/>
<keyword evidence="1" id="KW-1133">Transmembrane helix</keyword>
<accession>A0A4R6AMB6</accession>
<dbReference type="NCBIfam" id="TIGR03370">
    <property type="entry name" value="VPLPA-CTERM"/>
    <property type="match status" value="1"/>
</dbReference>
<dbReference type="OrthoDB" id="7802788at2"/>
<feature type="chain" id="PRO_5020706034" evidence="2">
    <location>
        <begin position="25"/>
        <end position="453"/>
    </location>
</feature>
<sequence length="453" mass="45015">MRPILLLAPAVSLAALLSSTAAHAACVESPSGTYTCTGLQTGGLADNDDDVSVTIDLGAEVENNSGDALRVRGNDTVVENNGTLTADGDGVDSGDNGSGLTVTNNGTINANARGVNADDEDDVTVINTGLINAPSNDGIRLGNGANATFLNSGTLISGDEGMEAGDNATVTNDIGASITAVEDAIQIGEAASITNSGTIQSTGTDGDGVDMDSGTVVNTATGSISTAASSSAGIDFDASSVLVSTIINSGTIAGGIGIQVELGGADPANVQTQIVRTDGVIIGSGGIAMDLGASDDQVAIFDDLTFQSTADYNLGSGAPVQIVGKTNLGTGEDTLAFLNTADGGMIYDAVLNDLFDGGADTDTVIFSASKSDLTASTLIADILSLTFEDSGMAQVLNFKDFEFFTFGADRLTGLGGTTYAAAELTAPVPLPAGFVLLGGGLAALGAARARRKG</sequence>
<dbReference type="EMBL" id="SMZO01000049">
    <property type="protein sequence ID" value="TDL85150.1"/>
    <property type="molecule type" value="Genomic_DNA"/>
</dbReference>
<feature type="signal peptide" evidence="2">
    <location>
        <begin position="1"/>
        <end position="24"/>
    </location>
</feature>
<organism evidence="3 4">
    <name type="scientific">Meridianimarinicoccus aquatilis</name>
    <dbReference type="NCBI Taxonomy" id="2552766"/>
    <lineage>
        <taxon>Bacteria</taxon>
        <taxon>Pseudomonadati</taxon>
        <taxon>Pseudomonadota</taxon>
        <taxon>Alphaproteobacteria</taxon>
        <taxon>Rhodobacterales</taxon>
        <taxon>Paracoccaceae</taxon>
        <taxon>Meridianimarinicoccus</taxon>
    </lineage>
</organism>
<dbReference type="AlphaFoldDB" id="A0A4R6AMB6"/>
<gene>
    <name evidence="3" type="ORF">E2L05_16215</name>
</gene>
<keyword evidence="1" id="KW-0812">Transmembrane</keyword>
<evidence type="ECO:0000256" key="2">
    <source>
        <dbReference type="SAM" id="SignalP"/>
    </source>
</evidence>
<comment type="caution">
    <text evidence="3">The sequence shown here is derived from an EMBL/GenBank/DDBJ whole genome shotgun (WGS) entry which is preliminary data.</text>
</comment>
<feature type="transmembrane region" description="Helical" evidence="1">
    <location>
        <begin position="428"/>
        <end position="447"/>
    </location>
</feature>
<evidence type="ECO:0000256" key="1">
    <source>
        <dbReference type="SAM" id="Phobius"/>
    </source>
</evidence>
<keyword evidence="2" id="KW-0732">Signal</keyword>
<dbReference type="InterPro" id="IPR022472">
    <property type="entry name" value="VPLPA-CTERM"/>
</dbReference>
<name>A0A4R6AMB6_9RHOB</name>
<evidence type="ECO:0000313" key="4">
    <source>
        <dbReference type="Proteomes" id="UP000294562"/>
    </source>
</evidence>
<dbReference type="RefSeq" id="WP_133343917.1">
    <property type="nucleotide sequence ID" value="NZ_SMZO01000049.1"/>
</dbReference>
<protein>
    <submittedName>
        <fullName evidence="3">VPLPA-CTERM sorting domain-containing protein</fullName>
    </submittedName>
</protein>
<keyword evidence="4" id="KW-1185">Reference proteome</keyword>